<dbReference type="OMA" id="VINFEVC"/>
<name>A0A8S1Q408_PARPR</name>
<reference evidence="3" key="1">
    <citation type="submission" date="2021-01" db="EMBL/GenBank/DDBJ databases">
        <authorList>
            <consortium name="Genoscope - CEA"/>
            <person name="William W."/>
        </authorList>
    </citation>
    <scope>NUCLEOTIDE SEQUENCE</scope>
</reference>
<dbReference type="Pfam" id="PF10262">
    <property type="entry name" value="Rdx"/>
    <property type="match status" value="1"/>
</dbReference>
<organism evidence="3 4">
    <name type="scientific">Paramecium primaurelia</name>
    <dbReference type="NCBI Taxonomy" id="5886"/>
    <lineage>
        <taxon>Eukaryota</taxon>
        <taxon>Sar</taxon>
        <taxon>Alveolata</taxon>
        <taxon>Ciliophora</taxon>
        <taxon>Intramacronucleata</taxon>
        <taxon>Oligohymenophorea</taxon>
        <taxon>Peniculida</taxon>
        <taxon>Parameciidae</taxon>
        <taxon>Paramecium</taxon>
    </lineage>
</organism>
<evidence type="ECO:0000313" key="3">
    <source>
        <dbReference type="EMBL" id="CAD8110369.1"/>
    </source>
</evidence>
<protein>
    <submittedName>
        <fullName evidence="3">Uncharacterized protein</fullName>
    </submittedName>
</protein>
<dbReference type="AlphaFoldDB" id="A0A8S1Q408"/>
<feature type="compositionally biased region" description="Basic and acidic residues" evidence="2">
    <location>
        <begin position="189"/>
        <end position="255"/>
    </location>
</feature>
<evidence type="ECO:0000256" key="2">
    <source>
        <dbReference type="SAM" id="MobiDB-lite"/>
    </source>
</evidence>
<proteinExistence type="predicted"/>
<sequence length="279" mass="32681">MQPPEEKPKEEGEEKPKEEQQQQQQPKQQEKPPAKNYLDLSNKPIPPNAIVIHFEVCINCQKSHSFCTQHDELRYAKLYHEFKEAVEAAIPNSFCVVNHSIQKPSIGAFEITHQNKIIYSKKNSGLFPCVAPTVERIKRFLDDLQNGKDVKGYATTKEKKQEKPIEKKSKPTFQAYIKMKEEEFARQEAIREENERKRKEQEEKEEKERQERERIEAENKRIAEEEAAKKAEEDRLKKEEEDKIKAEEEKKKAEEAANNQQNQEGEKPQEQAQGEKPAQ</sequence>
<evidence type="ECO:0000256" key="1">
    <source>
        <dbReference type="ARBA" id="ARBA00023284"/>
    </source>
</evidence>
<comment type="caution">
    <text evidence="3">The sequence shown here is derived from an EMBL/GenBank/DDBJ whole genome shotgun (WGS) entry which is preliminary data.</text>
</comment>
<keyword evidence="1" id="KW-0676">Redox-active center</keyword>
<feature type="compositionally biased region" description="Basic and acidic residues" evidence="2">
    <location>
        <begin position="1"/>
        <end position="20"/>
    </location>
</feature>
<dbReference type="PANTHER" id="PTHR21592">
    <property type="entry name" value="CHROMOSOME UNDETERMINED SCAFFOLD_25, WHOLE GENOME SHOTGUN SEQUENCE"/>
    <property type="match status" value="1"/>
</dbReference>
<gene>
    <name evidence="3" type="ORF">PPRIM_AZ9-3.1.T1440014</name>
</gene>
<dbReference type="Proteomes" id="UP000688137">
    <property type="component" value="Unassembled WGS sequence"/>
</dbReference>
<dbReference type="PANTHER" id="PTHR21592:SF32">
    <property type="entry name" value="CHROMOSOME UNDETERMINED SCAFFOLD_25, WHOLE GENOME SHOTGUN SEQUENCE"/>
    <property type="match status" value="1"/>
</dbReference>
<evidence type="ECO:0000313" key="4">
    <source>
        <dbReference type="Proteomes" id="UP000688137"/>
    </source>
</evidence>
<feature type="region of interest" description="Disordered" evidence="2">
    <location>
        <begin position="1"/>
        <end position="40"/>
    </location>
</feature>
<accession>A0A8S1Q408</accession>
<dbReference type="EMBL" id="CAJJDM010000148">
    <property type="protein sequence ID" value="CAD8110369.1"/>
    <property type="molecule type" value="Genomic_DNA"/>
</dbReference>
<keyword evidence="4" id="KW-1185">Reference proteome</keyword>
<dbReference type="InterPro" id="IPR011893">
    <property type="entry name" value="Selenoprotein_Rdx-typ"/>
</dbReference>
<feature type="region of interest" description="Disordered" evidence="2">
    <location>
        <begin position="189"/>
        <end position="279"/>
    </location>
</feature>